<dbReference type="Proteomes" id="UP000275385">
    <property type="component" value="Unassembled WGS sequence"/>
</dbReference>
<keyword evidence="3" id="KW-0285">Flavoprotein</keyword>
<evidence type="ECO:0000256" key="5">
    <source>
        <dbReference type="ARBA" id="ARBA00023002"/>
    </source>
</evidence>
<dbReference type="InterPro" id="IPR023209">
    <property type="entry name" value="DAO"/>
</dbReference>
<dbReference type="PIRSF" id="PIRSF000189">
    <property type="entry name" value="D-aa_oxidase"/>
    <property type="match status" value="1"/>
</dbReference>
<dbReference type="GO" id="GO:0019478">
    <property type="term" value="P:D-amino acid catabolic process"/>
    <property type="evidence" value="ECO:0007669"/>
    <property type="project" value="TreeGrafter"/>
</dbReference>
<evidence type="ECO:0000256" key="4">
    <source>
        <dbReference type="ARBA" id="ARBA00022827"/>
    </source>
</evidence>
<accession>A0A420YI95</accession>
<evidence type="ECO:0000259" key="7">
    <source>
        <dbReference type="Pfam" id="PF01266"/>
    </source>
</evidence>
<evidence type="ECO:0000313" key="9">
    <source>
        <dbReference type="Proteomes" id="UP000275385"/>
    </source>
</evidence>
<comment type="cofactor">
    <cofactor evidence="1 6">
        <name>FAD</name>
        <dbReference type="ChEBI" id="CHEBI:57692"/>
    </cofactor>
</comment>
<dbReference type="GO" id="GO:0005737">
    <property type="term" value="C:cytoplasm"/>
    <property type="evidence" value="ECO:0007669"/>
    <property type="project" value="TreeGrafter"/>
</dbReference>
<dbReference type="SUPFAM" id="SSF54373">
    <property type="entry name" value="FAD-linked reductases, C-terminal domain"/>
    <property type="match status" value="1"/>
</dbReference>
<dbReference type="PROSITE" id="PS00677">
    <property type="entry name" value="DAO"/>
    <property type="match status" value="1"/>
</dbReference>
<dbReference type="GO" id="GO:0003884">
    <property type="term" value="F:D-amino-acid oxidase activity"/>
    <property type="evidence" value="ECO:0007669"/>
    <property type="project" value="InterPro"/>
</dbReference>
<dbReference type="Pfam" id="PF01266">
    <property type="entry name" value="DAO"/>
    <property type="match status" value="1"/>
</dbReference>
<evidence type="ECO:0000256" key="1">
    <source>
        <dbReference type="ARBA" id="ARBA00001974"/>
    </source>
</evidence>
<comment type="similarity">
    <text evidence="2">Belongs to the DAMOX/DASOX family.</text>
</comment>
<dbReference type="SUPFAM" id="SSF51971">
    <property type="entry name" value="Nucleotide-binding domain"/>
    <property type="match status" value="1"/>
</dbReference>
<keyword evidence="9" id="KW-1185">Reference proteome</keyword>
<keyword evidence="4 6" id="KW-0274">FAD</keyword>
<protein>
    <recommendedName>
        <fullName evidence="7">FAD dependent oxidoreductase domain-containing protein</fullName>
    </recommendedName>
</protein>
<dbReference type="GO" id="GO:0071949">
    <property type="term" value="F:FAD binding"/>
    <property type="evidence" value="ECO:0007669"/>
    <property type="project" value="InterPro"/>
</dbReference>
<dbReference type="AlphaFoldDB" id="A0A420YI95"/>
<reference evidence="8 9" key="1">
    <citation type="submission" date="2018-08" db="EMBL/GenBank/DDBJ databases">
        <title>Draft genome of the lignicolous fungus Coniochaeta pulveracea.</title>
        <authorList>
            <person name="Borstlap C.J."/>
            <person name="De Witt R.N."/>
            <person name="Botha A."/>
            <person name="Volschenk H."/>
        </authorList>
    </citation>
    <scope>NUCLEOTIDE SEQUENCE [LARGE SCALE GENOMIC DNA]</scope>
    <source>
        <strain evidence="8 9">CAB683</strain>
    </source>
</reference>
<sequence>MVNIVVVGAGVSGLTTALLLAREKKHTITVVAKFMPGDYDIEYTSPWAGANVLPMNSAAEQRWERRSWPELSRLAADVPEAGIHFQKCKIMRREADANKPDEKKGGYDPLFDANPWYTDMFPDHRFLRKEELPEGYVDGAQFTSVCINTALYLPWLVGQCRAAGVVVRRGVLKDIGEAKGLSAFGGEGAGKKVVVVNCTGLQACRLGGVMDQNVYPARGQTVVVRNEVEPMMAVSGTEDGEDELFYTMTRASGGGTIVGGTYQKGNWDPNPDPNVAMRILKRAVEMQPELAGGKGIAGLDIIRHGVGLRPARNGGVRIEREVIGDLTVVHNYGHGGWGYQGSYGCAERVVELVREVVAEWDGHEVSVDKLQI</sequence>
<feature type="domain" description="FAD dependent oxidoreductase" evidence="7">
    <location>
        <begin position="4"/>
        <end position="352"/>
    </location>
</feature>
<evidence type="ECO:0000256" key="6">
    <source>
        <dbReference type="PIRSR" id="PIRSR000189-1"/>
    </source>
</evidence>
<feature type="binding site" evidence="6">
    <location>
        <begin position="44"/>
        <end position="45"/>
    </location>
    <ligand>
        <name>FAD</name>
        <dbReference type="ChEBI" id="CHEBI:57692"/>
    </ligand>
</feature>
<gene>
    <name evidence="8" type="ORF">DL546_007711</name>
</gene>
<dbReference type="InterPro" id="IPR006181">
    <property type="entry name" value="D-amino_acid_oxidase_CS"/>
</dbReference>
<dbReference type="STRING" id="177199.A0A420YI95"/>
<feature type="binding site" evidence="6">
    <location>
        <position position="199"/>
    </location>
    <ligand>
        <name>FAD</name>
        <dbReference type="ChEBI" id="CHEBI:57692"/>
    </ligand>
</feature>
<proteinExistence type="inferred from homology"/>
<evidence type="ECO:0000256" key="3">
    <source>
        <dbReference type="ARBA" id="ARBA00022630"/>
    </source>
</evidence>
<dbReference type="PANTHER" id="PTHR11530:SF16">
    <property type="entry name" value="D-AMINO ACID OXIDASE (AFU_ORTHOLOGUE AFUA_5G11290)"/>
    <property type="match status" value="1"/>
</dbReference>
<organism evidence="8 9">
    <name type="scientific">Coniochaeta pulveracea</name>
    <dbReference type="NCBI Taxonomy" id="177199"/>
    <lineage>
        <taxon>Eukaryota</taxon>
        <taxon>Fungi</taxon>
        <taxon>Dikarya</taxon>
        <taxon>Ascomycota</taxon>
        <taxon>Pezizomycotina</taxon>
        <taxon>Sordariomycetes</taxon>
        <taxon>Sordariomycetidae</taxon>
        <taxon>Coniochaetales</taxon>
        <taxon>Coniochaetaceae</taxon>
        <taxon>Coniochaeta</taxon>
    </lineage>
</organism>
<dbReference type="OrthoDB" id="409956at2759"/>
<dbReference type="PANTHER" id="PTHR11530">
    <property type="entry name" value="D-AMINO ACID OXIDASE"/>
    <property type="match status" value="1"/>
</dbReference>
<dbReference type="Gene3D" id="3.40.50.720">
    <property type="entry name" value="NAD(P)-binding Rossmann-like Domain"/>
    <property type="match status" value="1"/>
</dbReference>
<evidence type="ECO:0000313" key="8">
    <source>
        <dbReference type="EMBL" id="RKU47590.1"/>
    </source>
</evidence>
<feature type="binding site" evidence="6">
    <location>
        <position position="309"/>
    </location>
    <ligand>
        <name>D-dopa</name>
        <dbReference type="ChEBI" id="CHEBI:149689"/>
    </ligand>
</feature>
<name>A0A420YI95_9PEZI</name>
<keyword evidence="5" id="KW-0560">Oxidoreductase</keyword>
<evidence type="ECO:0000256" key="2">
    <source>
        <dbReference type="ARBA" id="ARBA00006730"/>
    </source>
</evidence>
<comment type="caution">
    <text evidence="8">The sequence shown here is derived from an EMBL/GenBank/DDBJ whole genome shotgun (WGS) entry which is preliminary data.</text>
</comment>
<dbReference type="Gene3D" id="3.30.9.10">
    <property type="entry name" value="D-Amino Acid Oxidase, subunit A, domain 2"/>
    <property type="match status" value="1"/>
</dbReference>
<dbReference type="InterPro" id="IPR006076">
    <property type="entry name" value="FAD-dep_OxRdtase"/>
</dbReference>
<dbReference type="EMBL" id="QVQW01000008">
    <property type="protein sequence ID" value="RKU47590.1"/>
    <property type="molecule type" value="Genomic_DNA"/>
</dbReference>
<feature type="binding site" evidence="6">
    <location>
        <position position="336"/>
    </location>
    <ligand>
        <name>D-dopa</name>
        <dbReference type="ChEBI" id="CHEBI:149689"/>
    </ligand>
</feature>